<dbReference type="Proteomes" id="UP001345963">
    <property type="component" value="Unassembled WGS sequence"/>
</dbReference>
<feature type="signal peptide" evidence="1">
    <location>
        <begin position="1"/>
        <end position="21"/>
    </location>
</feature>
<evidence type="ECO:0000259" key="2">
    <source>
        <dbReference type="Pfam" id="PF00169"/>
    </source>
</evidence>
<sequence length="109" mass="12187">GQRSAVAVLLRLLLFVPSCVSSCLWSCLCLVLSSSSSSSSTRNYVFQKRFVKFDGKNLTYFGSEKDVYPKGVIPLAAIQMARSAKDNKFEIVTSHRIFVFRTDNEGEHT</sequence>
<feature type="chain" id="PRO_5046276104" description="PH domain-containing protein" evidence="1">
    <location>
        <begin position="22"/>
        <end position="109"/>
    </location>
</feature>
<dbReference type="PANTHER" id="PTHR45899:SF4">
    <property type="entry name" value="ARF-GAP WITH RHO-GAP DOMAIN, ANK REPEAT AND PH DOMAIN-CONTAINING PROTEIN 3"/>
    <property type="match status" value="1"/>
</dbReference>
<dbReference type="InterPro" id="IPR011993">
    <property type="entry name" value="PH-like_dom_sf"/>
</dbReference>
<dbReference type="InterPro" id="IPR001849">
    <property type="entry name" value="PH_domain"/>
</dbReference>
<organism evidence="3 4">
    <name type="scientific">Ataeniobius toweri</name>
    <dbReference type="NCBI Taxonomy" id="208326"/>
    <lineage>
        <taxon>Eukaryota</taxon>
        <taxon>Metazoa</taxon>
        <taxon>Chordata</taxon>
        <taxon>Craniata</taxon>
        <taxon>Vertebrata</taxon>
        <taxon>Euteleostomi</taxon>
        <taxon>Actinopterygii</taxon>
        <taxon>Neopterygii</taxon>
        <taxon>Teleostei</taxon>
        <taxon>Neoteleostei</taxon>
        <taxon>Acanthomorphata</taxon>
        <taxon>Ovalentaria</taxon>
        <taxon>Atherinomorphae</taxon>
        <taxon>Cyprinodontiformes</taxon>
        <taxon>Goodeidae</taxon>
        <taxon>Ataeniobius</taxon>
    </lineage>
</organism>
<dbReference type="InterPro" id="IPR052227">
    <property type="entry name" value="Arf-Rho-GAP_ANK-PH_domain"/>
</dbReference>
<feature type="non-terminal residue" evidence="3">
    <location>
        <position position="1"/>
    </location>
</feature>
<protein>
    <recommendedName>
        <fullName evidence="2">PH domain-containing protein</fullName>
    </recommendedName>
</protein>
<dbReference type="Pfam" id="PF00169">
    <property type="entry name" value="PH"/>
    <property type="match status" value="1"/>
</dbReference>
<dbReference type="EMBL" id="JAHUTI010086937">
    <property type="protein sequence ID" value="MED6259770.1"/>
    <property type="molecule type" value="Genomic_DNA"/>
</dbReference>
<gene>
    <name evidence="3" type="ORF">ATANTOWER_030584</name>
</gene>
<dbReference type="SUPFAM" id="SSF50729">
    <property type="entry name" value="PH domain-like"/>
    <property type="match status" value="1"/>
</dbReference>
<keyword evidence="4" id="KW-1185">Reference proteome</keyword>
<accession>A0ABU7CD23</accession>
<keyword evidence="1" id="KW-0732">Signal</keyword>
<comment type="caution">
    <text evidence="3">The sequence shown here is derived from an EMBL/GenBank/DDBJ whole genome shotgun (WGS) entry which is preliminary data.</text>
</comment>
<feature type="domain" description="PH" evidence="2">
    <location>
        <begin position="45"/>
        <end position="107"/>
    </location>
</feature>
<dbReference type="Gene3D" id="2.30.29.30">
    <property type="entry name" value="Pleckstrin-homology domain (PH domain)/Phosphotyrosine-binding domain (PTB)"/>
    <property type="match status" value="1"/>
</dbReference>
<reference evidence="3 4" key="1">
    <citation type="submission" date="2021-07" db="EMBL/GenBank/DDBJ databases">
        <authorList>
            <person name="Palmer J.M."/>
        </authorList>
    </citation>
    <scope>NUCLEOTIDE SEQUENCE [LARGE SCALE GENOMIC DNA]</scope>
    <source>
        <strain evidence="3 4">AT_MEX2019</strain>
        <tissue evidence="3">Muscle</tissue>
    </source>
</reference>
<evidence type="ECO:0000256" key="1">
    <source>
        <dbReference type="SAM" id="SignalP"/>
    </source>
</evidence>
<evidence type="ECO:0000313" key="4">
    <source>
        <dbReference type="Proteomes" id="UP001345963"/>
    </source>
</evidence>
<name>A0ABU7CD23_9TELE</name>
<evidence type="ECO:0000313" key="3">
    <source>
        <dbReference type="EMBL" id="MED6259770.1"/>
    </source>
</evidence>
<dbReference type="PANTHER" id="PTHR45899">
    <property type="entry name" value="RHO GTPASE ACTIVATING PROTEIN AT 15B, ISOFORM C"/>
    <property type="match status" value="1"/>
</dbReference>
<proteinExistence type="predicted"/>